<dbReference type="AlphaFoldDB" id="A0A6S6ST25"/>
<dbReference type="EMBL" id="CACVAU010000021">
    <property type="protein sequence ID" value="CAA6806416.1"/>
    <property type="molecule type" value="Genomic_DNA"/>
</dbReference>
<proteinExistence type="predicted"/>
<dbReference type="Gene3D" id="6.10.340.10">
    <property type="match status" value="1"/>
</dbReference>
<feature type="transmembrane region" description="Helical" evidence="1">
    <location>
        <begin position="6"/>
        <end position="27"/>
    </location>
</feature>
<feature type="transmembrane region" description="Helical" evidence="1">
    <location>
        <begin position="162"/>
        <end position="184"/>
    </location>
</feature>
<organism evidence="2">
    <name type="scientific">uncultured Sulfurovum sp</name>
    <dbReference type="NCBI Taxonomy" id="269237"/>
    <lineage>
        <taxon>Bacteria</taxon>
        <taxon>Pseudomonadati</taxon>
        <taxon>Campylobacterota</taxon>
        <taxon>Epsilonproteobacteria</taxon>
        <taxon>Campylobacterales</taxon>
        <taxon>Sulfurovaceae</taxon>
        <taxon>Sulfurovum</taxon>
        <taxon>environmental samples</taxon>
    </lineage>
</organism>
<keyword evidence="1" id="KW-0472">Membrane</keyword>
<name>A0A6S6ST25_9BACT</name>
<evidence type="ECO:0000313" key="2">
    <source>
        <dbReference type="EMBL" id="CAA6806416.1"/>
    </source>
</evidence>
<keyword evidence="1" id="KW-1133">Transmembrane helix</keyword>
<evidence type="ECO:0000256" key="1">
    <source>
        <dbReference type="SAM" id="Phobius"/>
    </source>
</evidence>
<sequence>MRLKYNNFLIITPVFLFLGIIMAFFNFSIQKREMTWGLHEELTSTLIASSVFLKQSEHLSDTQINQAFQKILNYNRVKKIVYTDELQNVIQAGEHNFTKENKNFNKSTLLDHNISISEIYQLGHLSFINTEIKINNTYQKLTMTFDVSDFNDKFKVIHIHSIMIIFIVTLLGIFISIILSIVVANKIKDISIMAKALGSGEYNTLFNLSKIKEFSELGVTLDIMKSILQESFLKTKNTMIQKKFLSTETQKIVLYTPMNSTSNIFKSAHISLVIKTVGYHSNAFYNIIENENFIYVYFGNVNEEINKEKSTIITASLSYYLDNTIKRRQNINLDFISTFEMKSFTYAIINKSTNHIKLSSLNKPTQNREQSLDDIQKNIFYADNDIALQKRVQSYIQHYPQLSLKELSHDISLYKEKNIFMIISLEEESTLSTKK</sequence>
<gene>
    <name evidence="2" type="ORF">HELGO_WM12783</name>
</gene>
<accession>A0A6S6ST25</accession>
<keyword evidence="1" id="KW-0812">Transmembrane</keyword>
<protein>
    <submittedName>
        <fullName evidence="2">Uncharacterized protein</fullName>
    </submittedName>
</protein>
<reference evidence="2" key="1">
    <citation type="submission" date="2020-01" db="EMBL/GenBank/DDBJ databases">
        <authorList>
            <person name="Meier V. D."/>
            <person name="Meier V D."/>
        </authorList>
    </citation>
    <scope>NUCLEOTIDE SEQUENCE</scope>
    <source>
        <strain evidence="2">HLG_WM_MAG_05</strain>
    </source>
</reference>